<dbReference type="InterPro" id="IPR036291">
    <property type="entry name" value="NAD(P)-bd_dom_sf"/>
</dbReference>
<sequence length="2688" mass="300305">MISNTETELTMLSNETSSSTMSTTTAPVTIPMKREPIAIVGIGCRFPGSVNSYQDFIEIIKNGTDCLTEIPSDRWNADILSRKDQSFQSKKGGYLNDIDLFDNQFFGISPKEAQQMDPQQRVLLHILMEALEDAKISMDQIKGHNVGVFIGSSSSDYTRGMDQSDVNQFSVVGQNTAFLSNRISYVLDICGPSLTINSACSSSLVAIHLGCHSIWRGESRSAIVGGVNIISSPLQTMDYGKAGLLSKDTDARCHSFDQKANGYVRSEGAGILIIKPLSQALRDNDNIYSVILNSGYNTNGKTPSGITSPRCSVQEMLVNKVMEESQIDCNKIGYFECHGTGTQAGDLNELTAIGNAIGSKRVQPLVIGSVKSQMGHLEGASGVCGLLKSIICINEKMLPKQVMFETENQNIPFQQLNLHVPRQNQQWMTESDEDARIACVNSFGVGGSNSNIVISSLSPSMMRQYQPRTRSPITEFTNTLSDKVFPVPQCGVFNVSVNSDNIQDLKQRISDIRDFIGTESSTDNNGLFSNLCYTSNVRTNHLDNRVSIVTDSVEDLKEKLDMFLNDTNHVDIILNRQDRVSKLKLGFLFSGQGQQWMKMGYDLYQQSQIFRDQFMRCSSLFQAISGWSIIEKLFTNTGNSETINDTWLAQPSIFAIQVSLCALLKSLDLEPSVVIGHSLGELCAAYVSGCLTLEDSIRILYIRSHLQNQTTGTGKMIVAMKSKQEMLEIIQKHQFSEKLSISGNNSGKWVGVSGDNRSMNAFIQILDQAGITQRTVKINAGFHSVLMDQIKEDFYKSFNSHSMKARRPTGDIKFYSTTHGCFMSEDQCQKELSTADYWWKNIRNEVLFKDAMDQLVEKELDQIDGLLEISAHPVVGFFANQIIKDHPVSDKDQQMFVYPIMKKEQTTIDTLLKTLANLYSIGYGINWKMLYNNSTHRVLRNFPSRRWICQKFWIESPQKQLDRLCPPRYMSLDKRVFSQVPTFQVCLDHKRFNYLKDHSIQGQSIVPFTFYLELVHAALDQVQTPSRDFEVCEFQVSSSVSLDTKGTILSLTFSQNLNEFSIAKLDQVVPTQKWIPISSGKIHYHTGSMDYTGTQVLDTTDLSVLKEMQPEEFYQTISTFGYTYKDAFQGVRNCKVLSDNCQLSMIQLPTCLNIHQSGDYKSLHPSVLDACLQVSFAPALSSATNEIPKGLWVPQSVSKIKYNDTSSTFDIHNQYYTKSTLKLQDKSTMCITDLKVYDHNNQLQCQMSNIIMKLISTPTATSGESSATTQNANSLTSSYKWTCIDAMSCEQIQLTSNHTTLIFTENPTKNEDQLIENIIRMSVESGHSSDRIHIVSSTKVLEKMPMKSEFRMIVLPSFFDSDDFIVSNQKLFQLVQSFIANDIVGKMWLITSGAQCISDDDKINLSQYSLVGQIRTFATEYPQLETTMIDSDFTELSTDQVLQKMFNLDCGKWEIALRKGQEYQYSMVSGIVDTQSQVSYTQPKCERKYQVELGNQGLISDLTIKEVKSPMETLLTGQIEVRVEFSSLNFRDILKSLGRDYDSATVSTIGDEFSGVVQAVGPDCGDLKPGDKVFGILMSRSLSTIVRCQSDLVFKVPDILTLQDCCTLPITFLTAWYSICVQARLKPIDRILIHSAAGGVGLSALQIAQWIGADCYVTVGNQEKRQYLIDNFNLNPSHIFDSRSLQFHSDIMKVTKGKGVDVVLNSLSGEYIETSLSCLARYGRFVEIGKKDIYSDSKLGLLPFKNNLSYLAVDVAQMTENKRSDLREMMMEIIDLLCIGSLKPLPYTMFQCQEMVHAIRHMSSGSHIGKILVNWSNIDQVKTIDLPMQLSQQHSYMITGFGGLGQTMALEFSKRFNLKHLIVVSRSGISTPEQKKTYDKLVRYGTIVHVFKCDLSDYQSTETLFKSIKESQIPTIKGIFHTAGVLSDNVLSKHTVESFSVPLQSKGSSALNLHQLTQTMNLDYFTVIGSVTSLLGNEGQSNYSASNRFVEGLTIMRSQQNLAANCIHLGPVPEIGMAKNAKISNILKSRGFNPFESLQSMINGMVPLFSHRQQVMVYGEISYQNYVNSFPMYRGKDTFIPNVTDTLEVTENQLQSTKETMNMEMVEQSIKSIISDILEMKPELIHNSTALYNYGLDSLLSSELANSIQKKFGVYISSFSLLDKKTNVNSILQQIQSKEPSEPITIKKTVIKKPTIQKPVVSQMVPIIKPQLSVDIPAVRITTPPPVTTQSSQSMQQSPPLQLKSSALLPTGTRFASPASTSTYGTPLTPSSSHLLDPNLSDKMMTSPPNSSPSESPRGFVPSHLRLRTKNSLLSSQALEVPYKDPNELHTVVYEICPVAAPHHKYQTDIGEAWKSHTEEKDFMDRVYKNSKIRERYFFHEFDGSIEKLAGMTTKDKNLIFKELVQSYIIKAGEQVIERAGIDRNLISHVVGVTSTGIFAPSIDTVLIKHLKLPTECGRTMVNFMGCGAAVIALRTASVHAKARPGTFVLVVAVEASSLNLKINLNNRADIVSQCIFSDGCVAALVTTQTQSQVHGKFKIVDDNSYLMPGTEDALSMYIGNHGIDLNLRPELGKGIEENIMHATVEFLKRNNLTLKDMDFWAVHPGGRRILEAVAEGLKLPSEELSDSYDVMRKYGNMVSCSAFYVLRRIIEKNYMLLDEGSIGFNHGIMMAFSPGASIETIILKYLN</sequence>
<dbReference type="CDD" id="cd00833">
    <property type="entry name" value="PKS"/>
    <property type="match status" value="1"/>
</dbReference>
<dbReference type="Gene3D" id="3.40.50.720">
    <property type="entry name" value="NAD(P)-binding Rossmann-like Domain"/>
    <property type="match status" value="3"/>
</dbReference>
<feature type="region of interest" description="N-terminal hotdog fold" evidence="5">
    <location>
        <begin position="966"/>
        <end position="1089"/>
    </location>
</feature>
<evidence type="ECO:0000256" key="1">
    <source>
        <dbReference type="ARBA" id="ARBA00001957"/>
    </source>
</evidence>
<reference evidence="10 11" key="1">
    <citation type="submission" date="2015-12" db="EMBL/GenBank/DDBJ databases">
        <title>Dictyostelia acquired genes for synthesis and detection of signals that induce cell-type specialization by lateral gene transfer from prokaryotes.</title>
        <authorList>
            <person name="Gloeckner G."/>
            <person name="Schaap P."/>
        </authorList>
    </citation>
    <scope>NUCLEOTIDE SEQUENCE [LARGE SCALE GENOMIC DNA]</scope>
    <source>
        <strain evidence="10 11">TK</strain>
    </source>
</reference>
<dbReference type="PANTHER" id="PTHR45681">
    <property type="entry name" value="POLYKETIDE SYNTHASE 44-RELATED"/>
    <property type="match status" value="1"/>
</dbReference>
<evidence type="ECO:0000256" key="3">
    <source>
        <dbReference type="ARBA" id="ARBA00022553"/>
    </source>
</evidence>
<dbReference type="GO" id="GO:0004315">
    <property type="term" value="F:3-oxoacyl-[acyl-carrier-protein] synthase activity"/>
    <property type="evidence" value="ECO:0007669"/>
    <property type="project" value="InterPro"/>
</dbReference>
<feature type="region of interest" description="Disordered" evidence="6">
    <location>
        <begin position="1"/>
        <end position="25"/>
    </location>
</feature>
<dbReference type="InterPro" id="IPR050444">
    <property type="entry name" value="Polyketide_Synthase"/>
</dbReference>
<dbReference type="OMA" id="KMRGGEF"/>
<evidence type="ECO:0000313" key="11">
    <source>
        <dbReference type="Proteomes" id="UP000076078"/>
    </source>
</evidence>
<dbReference type="Pfam" id="PF02801">
    <property type="entry name" value="Ketoacyl-synt_C"/>
    <property type="match status" value="1"/>
</dbReference>
<dbReference type="InterPro" id="IPR020841">
    <property type="entry name" value="PKS_Beta-ketoAc_synthase_dom"/>
</dbReference>
<feature type="domain" description="PKS/mFAS DH" evidence="9">
    <location>
        <begin position="966"/>
        <end position="1261"/>
    </location>
</feature>
<dbReference type="Pfam" id="PF00698">
    <property type="entry name" value="Acyl_transf_1"/>
    <property type="match status" value="1"/>
</dbReference>
<dbReference type="InterPro" id="IPR020615">
    <property type="entry name" value="Thiolase_acyl_enz_int_AS"/>
</dbReference>
<dbReference type="InterPro" id="IPR009081">
    <property type="entry name" value="PP-bd_ACP"/>
</dbReference>
<evidence type="ECO:0000256" key="5">
    <source>
        <dbReference type="PROSITE-ProRule" id="PRU01363"/>
    </source>
</evidence>
<name>A0A151ZCR3_TIELA</name>
<dbReference type="CDD" id="cd05195">
    <property type="entry name" value="enoyl_red"/>
    <property type="match status" value="1"/>
</dbReference>
<feature type="domain" description="Ketosynthase family 3 (KS3)" evidence="8">
    <location>
        <begin position="34"/>
        <end position="456"/>
    </location>
</feature>
<accession>A0A151ZCR3</accession>
<evidence type="ECO:0000259" key="7">
    <source>
        <dbReference type="PROSITE" id="PS50075"/>
    </source>
</evidence>
<dbReference type="InterPro" id="IPR020843">
    <property type="entry name" value="ER"/>
</dbReference>
<dbReference type="InterPro" id="IPR018201">
    <property type="entry name" value="Ketoacyl_synth_AS"/>
</dbReference>
<dbReference type="InterPro" id="IPR036736">
    <property type="entry name" value="ACP-like_sf"/>
</dbReference>
<feature type="region of interest" description="Disordered" evidence="6">
    <location>
        <begin position="2252"/>
        <end position="2302"/>
    </location>
</feature>
<dbReference type="SUPFAM" id="SSF47336">
    <property type="entry name" value="ACP-like"/>
    <property type="match status" value="1"/>
</dbReference>
<keyword evidence="4" id="KW-0808">Transferase</keyword>
<dbReference type="InterPro" id="IPR012328">
    <property type="entry name" value="Chalcone/stilbene_synt_C"/>
</dbReference>
<protein>
    <submittedName>
        <fullName evidence="10">Putative polyketide synthase</fullName>
    </submittedName>
</protein>
<dbReference type="SUPFAM" id="SSF52151">
    <property type="entry name" value="FabD/lysophospholipase-like"/>
    <property type="match status" value="1"/>
</dbReference>
<dbReference type="InterPro" id="IPR016039">
    <property type="entry name" value="Thiolase-like"/>
</dbReference>
<dbReference type="SMART" id="SM00822">
    <property type="entry name" value="PKS_KR"/>
    <property type="match status" value="1"/>
</dbReference>
<evidence type="ECO:0000259" key="8">
    <source>
        <dbReference type="PROSITE" id="PS52004"/>
    </source>
</evidence>
<feature type="domain" description="Carrier" evidence="7">
    <location>
        <begin position="2101"/>
        <end position="2179"/>
    </location>
</feature>
<proteinExistence type="predicted"/>
<dbReference type="InParanoid" id="A0A151ZCR3"/>
<dbReference type="FunFam" id="3.40.50.720:FF:000209">
    <property type="entry name" value="Polyketide synthase Pks12"/>
    <property type="match status" value="1"/>
</dbReference>
<dbReference type="Gene3D" id="3.10.129.110">
    <property type="entry name" value="Polyketide synthase dehydratase"/>
    <property type="match status" value="1"/>
</dbReference>
<evidence type="ECO:0000259" key="9">
    <source>
        <dbReference type="PROSITE" id="PS52019"/>
    </source>
</evidence>
<dbReference type="SUPFAM" id="SSF51735">
    <property type="entry name" value="NAD(P)-binding Rossmann-fold domains"/>
    <property type="match status" value="3"/>
</dbReference>
<dbReference type="Gene3D" id="1.10.1200.10">
    <property type="entry name" value="ACP-like"/>
    <property type="match status" value="1"/>
</dbReference>
<dbReference type="InterPro" id="IPR011032">
    <property type="entry name" value="GroES-like_sf"/>
</dbReference>
<dbReference type="CDD" id="cd00831">
    <property type="entry name" value="CHS_like"/>
    <property type="match status" value="1"/>
</dbReference>
<gene>
    <name evidence="10" type="ORF">DLAC_07519</name>
</gene>
<dbReference type="Proteomes" id="UP000076078">
    <property type="component" value="Unassembled WGS sequence"/>
</dbReference>
<dbReference type="InterPro" id="IPR013968">
    <property type="entry name" value="PKS_KR"/>
</dbReference>
<dbReference type="InterPro" id="IPR014030">
    <property type="entry name" value="Ketoacyl_synth_N"/>
</dbReference>
<dbReference type="Pfam" id="PF14765">
    <property type="entry name" value="PS-DH"/>
    <property type="match status" value="1"/>
</dbReference>
<evidence type="ECO:0000256" key="4">
    <source>
        <dbReference type="ARBA" id="ARBA00022679"/>
    </source>
</evidence>
<dbReference type="InterPro" id="IPR057326">
    <property type="entry name" value="KR_dom"/>
</dbReference>
<dbReference type="PROSITE" id="PS52004">
    <property type="entry name" value="KS3_2"/>
    <property type="match status" value="1"/>
</dbReference>
<comment type="cofactor">
    <cofactor evidence="1">
        <name>pantetheine 4'-phosphate</name>
        <dbReference type="ChEBI" id="CHEBI:47942"/>
    </cofactor>
</comment>
<dbReference type="InterPro" id="IPR014043">
    <property type="entry name" value="Acyl_transferase_dom"/>
</dbReference>
<dbReference type="InterPro" id="IPR001099">
    <property type="entry name" value="Chalcone/stilbene_synt_N"/>
</dbReference>
<dbReference type="Gene3D" id="3.40.366.10">
    <property type="entry name" value="Malonyl-Coenzyme A Acyl Carrier Protein, domain 2"/>
    <property type="match status" value="1"/>
</dbReference>
<dbReference type="InterPro" id="IPR016035">
    <property type="entry name" value="Acyl_Trfase/lysoPLipase"/>
</dbReference>
<keyword evidence="11" id="KW-1185">Reference proteome</keyword>
<dbReference type="InterPro" id="IPR049900">
    <property type="entry name" value="PKS_mFAS_DH"/>
</dbReference>
<dbReference type="Pfam" id="PF02797">
    <property type="entry name" value="Chal_sti_synt_C"/>
    <property type="match status" value="1"/>
</dbReference>
<feature type="compositionally biased region" description="Low complexity" evidence="6">
    <location>
        <begin position="2287"/>
        <end position="2297"/>
    </location>
</feature>
<dbReference type="PROSITE" id="PS50075">
    <property type="entry name" value="CARRIER"/>
    <property type="match status" value="1"/>
</dbReference>
<dbReference type="Gene3D" id="3.90.180.10">
    <property type="entry name" value="Medium-chain alcohol dehydrogenases, catalytic domain"/>
    <property type="match status" value="1"/>
</dbReference>
<dbReference type="Pfam" id="PF08240">
    <property type="entry name" value="ADH_N"/>
    <property type="match status" value="1"/>
</dbReference>
<dbReference type="Pfam" id="PF00550">
    <property type="entry name" value="PP-binding"/>
    <property type="match status" value="1"/>
</dbReference>
<dbReference type="PANTHER" id="PTHR45681:SF6">
    <property type="entry name" value="POLYKETIDE SYNTHASE 37"/>
    <property type="match status" value="1"/>
</dbReference>
<dbReference type="InterPro" id="IPR049551">
    <property type="entry name" value="PKS_DH_C"/>
</dbReference>
<dbReference type="Pfam" id="PF21089">
    <property type="entry name" value="PKS_DH_N"/>
    <property type="match status" value="1"/>
</dbReference>
<dbReference type="SMART" id="SM00825">
    <property type="entry name" value="PKS_KS"/>
    <property type="match status" value="1"/>
</dbReference>
<dbReference type="EMBL" id="LODT01000034">
    <property type="protein sequence ID" value="KYQ91736.1"/>
    <property type="molecule type" value="Genomic_DNA"/>
</dbReference>
<feature type="active site" description="Proton donor; for dehydratase activity" evidence="5">
    <location>
        <position position="1169"/>
    </location>
</feature>
<feature type="active site" description="Proton acceptor; for dehydratase activity" evidence="5">
    <location>
        <position position="998"/>
    </location>
</feature>
<dbReference type="InterPro" id="IPR001227">
    <property type="entry name" value="Ac_transferase_dom_sf"/>
</dbReference>
<dbReference type="PROSITE" id="PS00098">
    <property type="entry name" value="THIOLASE_1"/>
    <property type="match status" value="1"/>
</dbReference>
<evidence type="ECO:0000313" key="10">
    <source>
        <dbReference type="EMBL" id="KYQ91736.1"/>
    </source>
</evidence>
<dbReference type="SMART" id="SM00829">
    <property type="entry name" value="PKS_ER"/>
    <property type="match status" value="1"/>
</dbReference>
<dbReference type="Pfam" id="PF08659">
    <property type="entry name" value="KR"/>
    <property type="match status" value="1"/>
</dbReference>
<comment type="caution">
    <text evidence="10">The sequence shown here is derived from an EMBL/GenBank/DDBJ whole genome shotgun (WGS) entry which is preliminary data.</text>
</comment>
<evidence type="ECO:0000256" key="2">
    <source>
        <dbReference type="ARBA" id="ARBA00022450"/>
    </source>
</evidence>
<evidence type="ECO:0000256" key="6">
    <source>
        <dbReference type="SAM" id="MobiDB-lite"/>
    </source>
</evidence>
<dbReference type="SMART" id="SM00827">
    <property type="entry name" value="PKS_AT"/>
    <property type="match status" value="1"/>
</dbReference>
<dbReference type="Gene3D" id="3.30.70.3290">
    <property type="match status" value="1"/>
</dbReference>
<dbReference type="SUPFAM" id="SSF50129">
    <property type="entry name" value="GroES-like"/>
    <property type="match status" value="1"/>
</dbReference>
<dbReference type="PROSITE" id="PS00606">
    <property type="entry name" value="KS3_1"/>
    <property type="match status" value="1"/>
</dbReference>
<dbReference type="Pfam" id="PF00195">
    <property type="entry name" value="Chal_sti_synt_N"/>
    <property type="match status" value="1"/>
</dbReference>
<dbReference type="Gene3D" id="3.40.47.10">
    <property type="match status" value="3"/>
</dbReference>
<dbReference type="InterPro" id="IPR013154">
    <property type="entry name" value="ADH-like_N"/>
</dbReference>
<dbReference type="Pfam" id="PF00109">
    <property type="entry name" value="ketoacyl-synt"/>
    <property type="match status" value="1"/>
</dbReference>
<feature type="region of interest" description="C-terminal hotdog fold" evidence="5">
    <location>
        <begin position="1104"/>
        <end position="1261"/>
    </location>
</feature>
<keyword evidence="3" id="KW-0597">Phosphoprotein</keyword>
<dbReference type="Pfam" id="PF13602">
    <property type="entry name" value="ADH_zinc_N_2"/>
    <property type="match status" value="1"/>
</dbReference>
<dbReference type="InterPro" id="IPR042104">
    <property type="entry name" value="PKS_dehydratase_sf"/>
</dbReference>
<dbReference type="GO" id="GO:0006633">
    <property type="term" value="P:fatty acid biosynthetic process"/>
    <property type="evidence" value="ECO:0007669"/>
    <property type="project" value="InterPro"/>
</dbReference>
<dbReference type="STRING" id="361077.A0A151ZCR3"/>
<feature type="compositionally biased region" description="Polar residues" evidence="6">
    <location>
        <begin position="2258"/>
        <end position="2274"/>
    </location>
</feature>
<dbReference type="SUPFAM" id="SSF53901">
    <property type="entry name" value="Thiolase-like"/>
    <property type="match status" value="2"/>
</dbReference>
<dbReference type="InterPro" id="IPR049552">
    <property type="entry name" value="PKS_DH_N"/>
</dbReference>
<dbReference type="InterPro" id="IPR014031">
    <property type="entry name" value="Ketoacyl_synth_C"/>
</dbReference>
<dbReference type="OrthoDB" id="329835at2759"/>
<dbReference type="GO" id="GO:0016491">
    <property type="term" value="F:oxidoreductase activity"/>
    <property type="evidence" value="ECO:0007669"/>
    <property type="project" value="InterPro"/>
</dbReference>
<dbReference type="PROSITE" id="PS52019">
    <property type="entry name" value="PKS_MFAS_DH"/>
    <property type="match status" value="1"/>
</dbReference>
<keyword evidence="2" id="KW-0596">Phosphopantetheine</keyword>
<organism evidence="10 11">
    <name type="scientific">Tieghemostelium lacteum</name>
    <name type="common">Slime mold</name>
    <name type="synonym">Dictyostelium lacteum</name>
    <dbReference type="NCBI Taxonomy" id="361077"/>
    <lineage>
        <taxon>Eukaryota</taxon>
        <taxon>Amoebozoa</taxon>
        <taxon>Evosea</taxon>
        <taxon>Eumycetozoa</taxon>
        <taxon>Dictyostelia</taxon>
        <taxon>Dictyosteliales</taxon>
        <taxon>Raperosteliaceae</taxon>
        <taxon>Tieghemostelium</taxon>
    </lineage>
</organism>